<dbReference type="GeneID" id="92871288"/>
<accession>A0A0H3D302</accession>
<proteinExistence type="predicted"/>
<reference evidence="1 2" key="1">
    <citation type="journal article" date="2010" name="Cell Res.">
        <title>Complete genome sequence of the rifamycin SV-producing Amycolatopsis mediterranei U32 revealed its genetic characteristics in phylogeny and metabolism.</title>
        <authorList>
            <person name="Zhao W."/>
            <person name="Zhong Y."/>
            <person name="Yuan H."/>
            <person name="Wang J."/>
            <person name="Zheng H."/>
            <person name="Wang Y."/>
            <person name="Cen X."/>
            <person name="Xu F."/>
            <person name="Bai J."/>
            <person name="Han X."/>
            <person name="Lu G."/>
            <person name="Zhu Y."/>
            <person name="Shao Z."/>
            <person name="Yan H."/>
            <person name="Li C."/>
            <person name="Peng N."/>
            <person name="Zhang Z."/>
            <person name="Zhang Y."/>
            <person name="Lin W."/>
            <person name="Fan Y."/>
            <person name="Qin Z."/>
            <person name="Hu Y."/>
            <person name="Zhu B."/>
            <person name="Wang S."/>
            <person name="Ding X."/>
            <person name="Zhao G.P."/>
        </authorList>
    </citation>
    <scope>NUCLEOTIDE SEQUENCE [LARGE SCALE GENOMIC DNA]</scope>
    <source>
        <strain evidence="2">U-32</strain>
    </source>
</reference>
<dbReference type="EMBL" id="CP002000">
    <property type="protein sequence ID" value="ADJ45320.1"/>
    <property type="molecule type" value="Genomic_DNA"/>
</dbReference>
<dbReference type="RefSeq" id="WP_013225392.1">
    <property type="nucleotide sequence ID" value="NC_014318.1"/>
</dbReference>
<evidence type="ECO:0000313" key="2">
    <source>
        <dbReference type="Proteomes" id="UP000000328"/>
    </source>
</evidence>
<evidence type="ECO:0000313" key="1">
    <source>
        <dbReference type="EMBL" id="ADJ45320.1"/>
    </source>
</evidence>
<dbReference type="AlphaFoldDB" id="A0A0H3D302"/>
<organism evidence="1 2">
    <name type="scientific">Amycolatopsis mediterranei (strain U-32)</name>
    <dbReference type="NCBI Taxonomy" id="749927"/>
    <lineage>
        <taxon>Bacteria</taxon>
        <taxon>Bacillati</taxon>
        <taxon>Actinomycetota</taxon>
        <taxon>Actinomycetes</taxon>
        <taxon>Pseudonocardiales</taxon>
        <taxon>Pseudonocardiaceae</taxon>
        <taxon>Amycolatopsis</taxon>
    </lineage>
</organism>
<gene>
    <name evidence="1" type="ordered locus">AMED_3534</name>
</gene>
<dbReference type="KEGG" id="amd:AMED_3534"/>
<sequence length="137" mass="14746">MEAKQGVYLGASAAELHANKVADKAAGVLSQKALFRRRGTIELTGGSLVLSGWDEGALVLRPGDVTSLRREFTDLYGRFLGGLTDAGKPLILGTTTPAGELYLLIDRKEFMESTRNKEWAEAIEDWRHGTASGPPSA</sequence>
<dbReference type="OrthoDB" id="4803335at2"/>
<name>A0A0H3D302_AMYMU</name>
<dbReference type="Proteomes" id="UP000000328">
    <property type="component" value="Chromosome"/>
</dbReference>
<dbReference type="HOGENOM" id="CLU_145988_0_0_11"/>
<dbReference type="PATRIC" id="fig|749927.5.peg.3650"/>
<dbReference type="eggNOG" id="ENOG5033ZFS">
    <property type="taxonomic scope" value="Bacteria"/>
</dbReference>
<protein>
    <submittedName>
        <fullName evidence="1">Uncharacterized protein</fullName>
    </submittedName>
</protein>